<dbReference type="Pfam" id="PF01565">
    <property type="entry name" value="FAD_binding_4"/>
    <property type="match status" value="1"/>
</dbReference>
<dbReference type="InterPro" id="IPR016166">
    <property type="entry name" value="FAD-bd_PCMH"/>
</dbReference>
<dbReference type="AlphaFoldDB" id="A0A7I9UUV4"/>
<name>A0A7I9UUV4_9ACTN</name>
<dbReference type="PANTHER" id="PTHR43762:SF1">
    <property type="entry name" value="D-ARABINONO-1,4-LACTONE OXIDASE"/>
    <property type="match status" value="1"/>
</dbReference>
<dbReference type="InterPro" id="IPR016169">
    <property type="entry name" value="FAD-bd_PCMH_sub2"/>
</dbReference>
<dbReference type="Pfam" id="PF04030">
    <property type="entry name" value="ALO"/>
    <property type="match status" value="1"/>
</dbReference>
<proteinExistence type="predicted"/>
<keyword evidence="7" id="KW-1185">Reference proteome</keyword>
<dbReference type="InterPro" id="IPR016167">
    <property type="entry name" value="FAD-bd_PCMH_sub1"/>
</dbReference>
<dbReference type="InterPro" id="IPR007173">
    <property type="entry name" value="ALO_C"/>
</dbReference>
<evidence type="ECO:0000256" key="1">
    <source>
        <dbReference type="ARBA" id="ARBA00022630"/>
    </source>
</evidence>
<dbReference type="InterPro" id="IPR016164">
    <property type="entry name" value="FAD-linked_Oxase-like_C"/>
</dbReference>
<sequence>MTGTTAHWQNWGRTESADPTVQTPATVDEVRAIVAQARATGHRIKPIGAGHSFSGIGVPTDIQLRLSGLRGIVSADPDASRVTLAAGTHLHEIPALLAPMGLAMANLGDVDRQTISGATSTGTHGTGLAFGGISTQIVGATLVDGRGETVTVAEGEPDLAAVALGLGALGVLVDITLRGVPAFHLRADEAPGRFDDVLAGWSDSISSIDHYEFYWFPHTDCCLTKTNTRLPTSAAPSGPSRVRRYIDDEVLSNKLFGLLCAVGRSVPTVVPAINQLSGRALSARTIVDSSTNVFISDRAVRFREMEYAIPVAEVPEALREIRAMIDRRRYRVSFPIEVRAAAADELMLSTAAGRESGYIAVHRYYRDDPADSAAYFADVEEILTGHGGRPHWGKMHTRDAEYLRTVYPRFDEFRAVRDRYDPERVFTNDYLARVLGD</sequence>
<dbReference type="PIRSF" id="PIRSF000136">
    <property type="entry name" value="LGO_GLO"/>
    <property type="match status" value="1"/>
</dbReference>
<dbReference type="InterPro" id="IPR036318">
    <property type="entry name" value="FAD-bd_PCMH-like_sf"/>
</dbReference>
<dbReference type="Gene3D" id="3.30.465.10">
    <property type="match status" value="1"/>
</dbReference>
<dbReference type="PANTHER" id="PTHR43762">
    <property type="entry name" value="L-GULONOLACTONE OXIDASE"/>
    <property type="match status" value="1"/>
</dbReference>
<dbReference type="InterPro" id="IPR016171">
    <property type="entry name" value="Vanillyl_alc_oxidase_C-sub2"/>
</dbReference>
<dbReference type="RefSeq" id="WP_161926342.1">
    <property type="nucleotide sequence ID" value="NZ_BJOU01000001.1"/>
</dbReference>
<evidence type="ECO:0000256" key="2">
    <source>
        <dbReference type="ARBA" id="ARBA00022827"/>
    </source>
</evidence>
<dbReference type="SUPFAM" id="SSF55103">
    <property type="entry name" value="FAD-linked oxidases, C-terminal domain"/>
    <property type="match status" value="1"/>
</dbReference>
<dbReference type="GO" id="GO:0003885">
    <property type="term" value="F:D-arabinono-1,4-lactone oxidase activity"/>
    <property type="evidence" value="ECO:0007669"/>
    <property type="project" value="InterPro"/>
</dbReference>
<feature type="domain" description="FAD-binding PCMH-type" evidence="5">
    <location>
        <begin position="14"/>
        <end position="182"/>
    </location>
</feature>
<accession>A0A7I9UUV4</accession>
<dbReference type="SUPFAM" id="SSF56176">
    <property type="entry name" value="FAD-binding/transporter-associated domain-like"/>
    <property type="match status" value="1"/>
</dbReference>
<dbReference type="InterPro" id="IPR010031">
    <property type="entry name" value="FAD_lactone_oxidase-like"/>
</dbReference>
<dbReference type="GO" id="GO:0016020">
    <property type="term" value="C:membrane"/>
    <property type="evidence" value="ECO:0007669"/>
    <property type="project" value="InterPro"/>
</dbReference>
<organism evidence="6 7">
    <name type="scientific">Gordonia crocea</name>
    <dbReference type="NCBI Taxonomy" id="589162"/>
    <lineage>
        <taxon>Bacteria</taxon>
        <taxon>Bacillati</taxon>
        <taxon>Actinomycetota</taxon>
        <taxon>Actinomycetes</taxon>
        <taxon>Mycobacteriales</taxon>
        <taxon>Gordoniaceae</taxon>
        <taxon>Gordonia</taxon>
    </lineage>
</organism>
<dbReference type="GO" id="GO:0071949">
    <property type="term" value="F:FAD binding"/>
    <property type="evidence" value="ECO:0007669"/>
    <property type="project" value="InterPro"/>
</dbReference>
<evidence type="ECO:0000259" key="5">
    <source>
        <dbReference type="PROSITE" id="PS51387"/>
    </source>
</evidence>
<feature type="region of interest" description="Disordered" evidence="4">
    <location>
        <begin position="1"/>
        <end position="24"/>
    </location>
</feature>
<evidence type="ECO:0000256" key="4">
    <source>
        <dbReference type="SAM" id="MobiDB-lite"/>
    </source>
</evidence>
<dbReference type="Gene3D" id="1.10.45.10">
    <property type="entry name" value="Vanillyl-alcohol Oxidase, Chain A, domain 4"/>
    <property type="match status" value="1"/>
</dbReference>
<dbReference type="InterPro" id="IPR006094">
    <property type="entry name" value="Oxid_FAD_bind_N"/>
</dbReference>
<protein>
    <submittedName>
        <fullName evidence="6">FAD-linked oxidoreductase</fullName>
    </submittedName>
</protein>
<evidence type="ECO:0000256" key="3">
    <source>
        <dbReference type="ARBA" id="ARBA00023002"/>
    </source>
</evidence>
<dbReference type="Proteomes" id="UP000444980">
    <property type="component" value="Unassembled WGS sequence"/>
</dbReference>
<comment type="caution">
    <text evidence="6">The sequence shown here is derived from an EMBL/GenBank/DDBJ whole genome shotgun (WGS) entry which is preliminary data.</text>
</comment>
<reference evidence="7" key="1">
    <citation type="submission" date="2019-06" db="EMBL/GenBank/DDBJ databases">
        <title>Gordonia isolated from sludge of a wastewater treatment plant.</title>
        <authorList>
            <person name="Tamura T."/>
            <person name="Aoyama K."/>
            <person name="Kang Y."/>
            <person name="Saito S."/>
            <person name="Akiyama N."/>
            <person name="Yazawa K."/>
            <person name="Gonoi T."/>
            <person name="Mikami Y."/>
        </authorList>
    </citation>
    <scope>NUCLEOTIDE SEQUENCE [LARGE SCALE GENOMIC DNA]</scope>
    <source>
        <strain evidence="7">NBRC 107697</strain>
    </source>
</reference>
<dbReference type="OrthoDB" id="9800184at2"/>
<keyword evidence="2" id="KW-0274">FAD</keyword>
<evidence type="ECO:0000313" key="7">
    <source>
        <dbReference type="Proteomes" id="UP000444980"/>
    </source>
</evidence>
<dbReference type="Gene3D" id="3.30.70.2520">
    <property type="match status" value="1"/>
</dbReference>
<dbReference type="Gene3D" id="3.30.43.10">
    <property type="entry name" value="Uridine Diphospho-n-acetylenolpyruvylglucosamine Reductase, domain 2"/>
    <property type="match status" value="1"/>
</dbReference>
<dbReference type="GO" id="GO:0080049">
    <property type="term" value="F:L-gulono-1,4-lactone dehydrogenase activity"/>
    <property type="evidence" value="ECO:0007669"/>
    <property type="project" value="TreeGrafter"/>
</dbReference>
<dbReference type="PROSITE" id="PS51387">
    <property type="entry name" value="FAD_PCMH"/>
    <property type="match status" value="1"/>
</dbReference>
<gene>
    <name evidence="6" type="ORF">nbrc107697_09770</name>
</gene>
<dbReference type="NCBIfam" id="TIGR01679">
    <property type="entry name" value="bact_FAD_ox"/>
    <property type="match status" value="1"/>
</dbReference>
<keyword evidence="1" id="KW-0285">Flavoprotein</keyword>
<evidence type="ECO:0000313" key="6">
    <source>
        <dbReference type="EMBL" id="GED96938.1"/>
    </source>
</evidence>
<keyword evidence="3" id="KW-0560">Oxidoreductase</keyword>
<dbReference type="EMBL" id="BJOU01000001">
    <property type="protein sequence ID" value="GED96938.1"/>
    <property type="molecule type" value="Genomic_DNA"/>
</dbReference>